<proteinExistence type="predicted"/>
<sequence>MIPKLKRYKPNNSRLNLMRPTPAHHPLSQF</sequence>
<reference evidence="2" key="1">
    <citation type="submission" date="2014-09" db="EMBL/GenBank/DDBJ databases">
        <authorList>
            <person name="Magalhaes I.L.F."/>
            <person name="Oliveira U."/>
            <person name="Santos F.R."/>
            <person name="Vidigal T.H.D.A."/>
            <person name="Brescovit A.D."/>
            <person name="Santos A.J."/>
        </authorList>
    </citation>
    <scope>NUCLEOTIDE SEQUENCE</scope>
    <source>
        <tissue evidence="2">Shoot tissue taken approximately 20 cm above the soil surface</tissue>
    </source>
</reference>
<protein>
    <submittedName>
        <fullName evidence="2">Uncharacterized protein</fullName>
    </submittedName>
</protein>
<dbReference type="AlphaFoldDB" id="A0A0A9BMH2"/>
<accession>A0A0A9BMH2</accession>
<dbReference type="EMBL" id="GBRH01232776">
    <property type="protein sequence ID" value="JAD65119.1"/>
    <property type="molecule type" value="Transcribed_RNA"/>
</dbReference>
<name>A0A0A9BMH2_ARUDO</name>
<evidence type="ECO:0000313" key="2">
    <source>
        <dbReference type="EMBL" id="JAD65119.1"/>
    </source>
</evidence>
<feature type="region of interest" description="Disordered" evidence="1">
    <location>
        <begin position="1"/>
        <end position="30"/>
    </location>
</feature>
<organism evidence="2">
    <name type="scientific">Arundo donax</name>
    <name type="common">Giant reed</name>
    <name type="synonym">Donax arundinaceus</name>
    <dbReference type="NCBI Taxonomy" id="35708"/>
    <lineage>
        <taxon>Eukaryota</taxon>
        <taxon>Viridiplantae</taxon>
        <taxon>Streptophyta</taxon>
        <taxon>Embryophyta</taxon>
        <taxon>Tracheophyta</taxon>
        <taxon>Spermatophyta</taxon>
        <taxon>Magnoliopsida</taxon>
        <taxon>Liliopsida</taxon>
        <taxon>Poales</taxon>
        <taxon>Poaceae</taxon>
        <taxon>PACMAD clade</taxon>
        <taxon>Arundinoideae</taxon>
        <taxon>Arundineae</taxon>
        <taxon>Arundo</taxon>
    </lineage>
</organism>
<reference evidence="2" key="2">
    <citation type="journal article" date="2015" name="Data Brief">
        <title>Shoot transcriptome of the giant reed, Arundo donax.</title>
        <authorList>
            <person name="Barrero R.A."/>
            <person name="Guerrero F.D."/>
            <person name="Moolhuijzen P."/>
            <person name="Goolsby J.A."/>
            <person name="Tidwell J."/>
            <person name="Bellgard S.E."/>
            <person name="Bellgard M.I."/>
        </authorList>
    </citation>
    <scope>NUCLEOTIDE SEQUENCE</scope>
    <source>
        <tissue evidence="2">Shoot tissue taken approximately 20 cm above the soil surface</tissue>
    </source>
</reference>
<evidence type="ECO:0000256" key="1">
    <source>
        <dbReference type="SAM" id="MobiDB-lite"/>
    </source>
</evidence>